<comment type="caution">
    <text evidence="1">The sequence shown here is derived from an EMBL/GenBank/DDBJ whole genome shotgun (WGS) entry which is preliminary data.</text>
</comment>
<protein>
    <submittedName>
        <fullName evidence="1">Uncharacterized protein</fullName>
    </submittedName>
</protein>
<sequence length="790" mass="87345">MNEFSGHEQKLGSSLSLNPHVREGDTLSLYKIVDLLMGQDMELEFDKYCKVGGSPKTVLPSPQRSSKIEKRIVKGKLTCTTNDLLSLEEGFKEINFRRYRSSSCKFNPSRSPGLEGNEVLRRGSVYQNSKEVRKMRKIVAMEGRRKIESSGSHAFSMGIVDSLCSSEKNSSLMERKRPSVVSINSDSSTTSVPMPLIEEFLDLSHHGTDNVVSSDGFLEMPSNLNGKEDHSAENMERQKMCDPKFRCDPDVGPIDDGIDFRDRDTALALHKSLSAKLALPLSPSQSESDGSKPSSPKTRFSPIKKMFDPFTKSKSQRSPLGSSASEPGGLPPARLATVGRNNNTLRKSLLNEFSNTMQSPEFGSQFGKKDHCNSAVSCSPAHLHGCLKLENKHGVPFFEFSLKYPEDVFMARTWKADNALNWVYTFHNRRKSNNGWGLKDSNKESSMVGQMQVSCYLCTELKDAGSFENSMVTEFVLYDVAHGRRSVAARGNPNQSSDVVKPPKVSSQSSVGGTSKLDNVSDQSKLKLQLKHSTDNGHFDKSTPHPWALEDLHPSLEIAAVVIQVPFAKRESLKHKGGDEKSDQPHPNLLDLSAMEERKKGIGDCSSTTKVHVVTPSGNHSLPSSESRGPSPLLDRWRLGGGCDCGGWDMACPLTVFGSPNIQSGEDYLLVENQRPLELFVQGAKENTPALTMTVIEEGRYSVDFHAQFSTLQAFSICVAILHSTEASIAVGHERDKQLLQCNSVRVFIEEEVKDLIEVVTEKEKRKVGKMEEIPPSFKLNPPFSPIARV</sequence>
<keyword evidence="2" id="KW-1185">Reference proteome</keyword>
<proteinExistence type="predicted"/>
<dbReference type="Proteomes" id="UP001060215">
    <property type="component" value="Chromosome 12"/>
</dbReference>
<evidence type="ECO:0000313" key="2">
    <source>
        <dbReference type="Proteomes" id="UP001060215"/>
    </source>
</evidence>
<dbReference type="EMBL" id="CM045769">
    <property type="protein sequence ID" value="KAI7995936.1"/>
    <property type="molecule type" value="Genomic_DNA"/>
</dbReference>
<evidence type="ECO:0000313" key="1">
    <source>
        <dbReference type="EMBL" id="KAI7995936.1"/>
    </source>
</evidence>
<accession>A0ACC0G4B0</accession>
<gene>
    <name evidence="1" type="ORF">LOK49_LG11G02645</name>
</gene>
<reference evidence="1 2" key="1">
    <citation type="journal article" date="2022" name="Plant J.">
        <title>Chromosome-level genome of Camellia lanceoleosa provides a valuable resource for understanding genome evolution and self-incompatibility.</title>
        <authorList>
            <person name="Gong W."/>
            <person name="Xiao S."/>
            <person name="Wang L."/>
            <person name="Liao Z."/>
            <person name="Chang Y."/>
            <person name="Mo W."/>
            <person name="Hu G."/>
            <person name="Li W."/>
            <person name="Zhao G."/>
            <person name="Zhu H."/>
            <person name="Hu X."/>
            <person name="Ji K."/>
            <person name="Xiang X."/>
            <person name="Song Q."/>
            <person name="Yuan D."/>
            <person name="Jin S."/>
            <person name="Zhang L."/>
        </authorList>
    </citation>
    <scope>NUCLEOTIDE SEQUENCE [LARGE SCALE GENOMIC DNA]</scope>
    <source>
        <strain evidence="1">SQ_2022a</strain>
    </source>
</reference>
<organism evidence="1 2">
    <name type="scientific">Camellia lanceoleosa</name>
    <dbReference type="NCBI Taxonomy" id="1840588"/>
    <lineage>
        <taxon>Eukaryota</taxon>
        <taxon>Viridiplantae</taxon>
        <taxon>Streptophyta</taxon>
        <taxon>Embryophyta</taxon>
        <taxon>Tracheophyta</taxon>
        <taxon>Spermatophyta</taxon>
        <taxon>Magnoliopsida</taxon>
        <taxon>eudicotyledons</taxon>
        <taxon>Gunneridae</taxon>
        <taxon>Pentapetalae</taxon>
        <taxon>asterids</taxon>
        <taxon>Ericales</taxon>
        <taxon>Theaceae</taxon>
        <taxon>Camellia</taxon>
    </lineage>
</organism>
<name>A0ACC0G4B0_9ERIC</name>